<dbReference type="PROSITE" id="PS50111">
    <property type="entry name" value="CHEMOTAXIS_TRANSDUC_2"/>
    <property type="match status" value="1"/>
</dbReference>
<dbReference type="PANTHER" id="PTHR32089">
    <property type="entry name" value="METHYL-ACCEPTING CHEMOTAXIS PROTEIN MCPB"/>
    <property type="match status" value="1"/>
</dbReference>
<dbReference type="Proteomes" id="UP000193427">
    <property type="component" value="Chromosome"/>
</dbReference>
<dbReference type="GO" id="GO:0016020">
    <property type="term" value="C:membrane"/>
    <property type="evidence" value="ECO:0007669"/>
    <property type="project" value="InterPro"/>
</dbReference>
<gene>
    <name evidence="5" type="ORF">A4W93_18270</name>
</gene>
<dbReference type="InterPro" id="IPR004089">
    <property type="entry name" value="MCPsignal_dom"/>
</dbReference>
<reference evidence="5 6" key="1">
    <citation type="submission" date="2016-04" db="EMBL/GenBank/DDBJ databases">
        <title>Complete genome sequence of natural rubber-degrading, novel Gram-negative bacterium, Rhizobacter gummiphilus strain NS21.</title>
        <authorList>
            <person name="Tabata M."/>
            <person name="Kasai D."/>
            <person name="Fukuda M."/>
        </authorList>
    </citation>
    <scope>NUCLEOTIDE SEQUENCE [LARGE SCALE GENOMIC DNA]</scope>
    <source>
        <strain evidence="5 6">NS21</strain>
    </source>
</reference>
<keyword evidence="3" id="KW-0812">Transmembrane</keyword>
<evidence type="ECO:0000256" key="1">
    <source>
        <dbReference type="ARBA" id="ARBA00023224"/>
    </source>
</evidence>
<dbReference type="AlphaFoldDB" id="A0A1W6LBR5"/>
<feature type="transmembrane region" description="Helical" evidence="3">
    <location>
        <begin position="49"/>
        <end position="67"/>
    </location>
</feature>
<feature type="domain" description="Methyl-accepting transducer" evidence="4">
    <location>
        <begin position="105"/>
        <end position="271"/>
    </location>
</feature>
<proteinExistence type="predicted"/>
<organism evidence="5 6">
    <name type="scientific">Piscinibacter gummiphilus</name>
    <dbReference type="NCBI Taxonomy" id="946333"/>
    <lineage>
        <taxon>Bacteria</taxon>
        <taxon>Pseudomonadati</taxon>
        <taxon>Pseudomonadota</taxon>
        <taxon>Betaproteobacteria</taxon>
        <taxon>Burkholderiales</taxon>
        <taxon>Sphaerotilaceae</taxon>
        <taxon>Piscinibacter</taxon>
    </lineage>
</organism>
<sequence length="401" mass="42479">MSSITLSTASGSTSALPGRLRLGATSLRGLSCSLLGAAGGLSTWAASGWNGWALAGGGVLVAAGFVFDRQRAAHERRQRDATANFVRENENLGRDLLPVWGGHIESSRQQMESAISELSARFGGIVDRLDQAMKASAVATEANEGADQGLVAVFDRSTRELNAVLESLRAAMDSNGAMHQEVQNLGRFVAELQQMAAEVANIASQTNLLAINAAIEAAHAGETGRGFSVLAQEVRKLSAMSGETGRRMTDKVNLVGEAIANARRSAEASATREAASITNCENSINTVLSGFHGVTDALVESADVLKRESVGIQAEICEALVQLQFQDRVSQVMSHVRQNMDQLPAELTAGREAFERDGELRPVDTAALLEALKKTYAMAEEHTTHGGGSVKAPADEEITFF</sequence>
<evidence type="ECO:0000256" key="3">
    <source>
        <dbReference type="SAM" id="Phobius"/>
    </source>
</evidence>
<keyword evidence="3" id="KW-0472">Membrane</keyword>
<dbReference type="OrthoDB" id="3288815at2"/>
<dbReference type="Pfam" id="PF00015">
    <property type="entry name" value="MCPsignal"/>
    <property type="match status" value="1"/>
</dbReference>
<dbReference type="GO" id="GO:0007165">
    <property type="term" value="P:signal transduction"/>
    <property type="evidence" value="ECO:0007669"/>
    <property type="project" value="UniProtKB-KW"/>
</dbReference>
<dbReference type="RefSeq" id="WP_157782186.1">
    <property type="nucleotide sequence ID" value="NZ_BSPR01000011.1"/>
</dbReference>
<keyword evidence="6" id="KW-1185">Reference proteome</keyword>
<keyword evidence="3" id="KW-1133">Transmembrane helix</keyword>
<dbReference type="EMBL" id="CP015118">
    <property type="protein sequence ID" value="ARN21683.1"/>
    <property type="molecule type" value="Genomic_DNA"/>
</dbReference>
<name>A0A1W6LBR5_9BURK</name>
<dbReference type="PANTHER" id="PTHR32089:SF112">
    <property type="entry name" value="LYSOZYME-LIKE PROTEIN-RELATED"/>
    <property type="match status" value="1"/>
</dbReference>
<evidence type="ECO:0000313" key="5">
    <source>
        <dbReference type="EMBL" id="ARN21683.1"/>
    </source>
</evidence>
<dbReference type="STRING" id="946333.A4W93_18270"/>
<keyword evidence="1 2" id="KW-0807">Transducer</keyword>
<evidence type="ECO:0000259" key="4">
    <source>
        <dbReference type="PROSITE" id="PS50111"/>
    </source>
</evidence>
<dbReference type="SUPFAM" id="SSF58104">
    <property type="entry name" value="Methyl-accepting chemotaxis protein (MCP) signaling domain"/>
    <property type="match status" value="1"/>
</dbReference>
<evidence type="ECO:0000256" key="2">
    <source>
        <dbReference type="PROSITE-ProRule" id="PRU00284"/>
    </source>
</evidence>
<dbReference type="Gene3D" id="1.10.287.950">
    <property type="entry name" value="Methyl-accepting chemotaxis protein"/>
    <property type="match status" value="1"/>
</dbReference>
<dbReference type="SMART" id="SM00283">
    <property type="entry name" value="MA"/>
    <property type="match status" value="1"/>
</dbReference>
<evidence type="ECO:0000313" key="6">
    <source>
        <dbReference type="Proteomes" id="UP000193427"/>
    </source>
</evidence>
<dbReference type="KEGG" id="rgu:A4W93_18270"/>
<accession>A0A1W6LBR5</accession>
<protein>
    <recommendedName>
        <fullName evidence="4">Methyl-accepting transducer domain-containing protein</fullName>
    </recommendedName>
</protein>